<feature type="repeat" description="TPR" evidence="1">
    <location>
        <begin position="468"/>
        <end position="501"/>
    </location>
</feature>
<dbReference type="AlphaFoldDB" id="A0A369TLK0"/>
<name>A0A369TLK0_9RHOB</name>
<dbReference type="SMART" id="SM00028">
    <property type="entry name" value="TPR"/>
    <property type="match status" value="6"/>
</dbReference>
<dbReference type="Proteomes" id="UP000253977">
    <property type="component" value="Unassembled WGS sequence"/>
</dbReference>
<reference evidence="3 4" key="1">
    <citation type="submission" date="2018-07" db="EMBL/GenBank/DDBJ databases">
        <title>Thalassococcus profundi sp. nov., a marine bacterium isolated from deep seawater of Okinawa Trough.</title>
        <authorList>
            <person name="Yu M."/>
        </authorList>
    </citation>
    <scope>NUCLEOTIDE SEQUENCE [LARGE SCALE GENOMIC DNA]</scope>
    <source>
        <strain evidence="3 4">WRAS1</strain>
    </source>
</reference>
<organism evidence="3 4">
    <name type="scientific">Thalassococcus profundi</name>
    <dbReference type="NCBI Taxonomy" id="2282382"/>
    <lineage>
        <taxon>Bacteria</taxon>
        <taxon>Pseudomonadati</taxon>
        <taxon>Pseudomonadota</taxon>
        <taxon>Alphaproteobacteria</taxon>
        <taxon>Rhodobacterales</taxon>
        <taxon>Roseobacteraceae</taxon>
        <taxon>Thalassococcus</taxon>
    </lineage>
</organism>
<proteinExistence type="predicted"/>
<dbReference type="OrthoDB" id="9766710at2"/>
<keyword evidence="2" id="KW-0732">Signal</keyword>
<dbReference type="Pfam" id="PF13432">
    <property type="entry name" value="TPR_16"/>
    <property type="match status" value="4"/>
</dbReference>
<protein>
    <submittedName>
        <fullName evidence="3">Tetratricopeptide repeat protein</fullName>
    </submittedName>
</protein>
<dbReference type="Gene3D" id="1.25.40.10">
    <property type="entry name" value="Tetratricopeptide repeat domain"/>
    <property type="match status" value="4"/>
</dbReference>
<dbReference type="EMBL" id="QPMK01000007">
    <property type="protein sequence ID" value="RDD66183.1"/>
    <property type="molecule type" value="Genomic_DNA"/>
</dbReference>
<dbReference type="RefSeq" id="WP_114511175.1">
    <property type="nucleotide sequence ID" value="NZ_QPMK01000007.1"/>
</dbReference>
<dbReference type="InterPro" id="IPR011990">
    <property type="entry name" value="TPR-like_helical_dom_sf"/>
</dbReference>
<keyword evidence="1" id="KW-0802">TPR repeat</keyword>
<gene>
    <name evidence="3" type="ORF">DU478_11650</name>
</gene>
<evidence type="ECO:0000256" key="2">
    <source>
        <dbReference type="SAM" id="SignalP"/>
    </source>
</evidence>
<evidence type="ECO:0000313" key="4">
    <source>
        <dbReference type="Proteomes" id="UP000253977"/>
    </source>
</evidence>
<evidence type="ECO:0000256" key="1">
    <source>
        <dbReference type="PROSITE-ProRule" id="PRU00339"/>
    </source>
</evidence>
<dbReference type="InterPro" id="IPR019734">
    <property type="entry name" value="TPR_rpt"/>
</dbReference>
<comment type="caution">
    <text evidence="3">The sequence shown here is derived from an EMBL/GenBank/DDBJ whole genome shotgun (WGS) entry which is preliminary data.</text>
</comment>
<keyword evidence="4" id="KW-1185">Reference proteome</keyword>
<dbReference type="PANTHER" id="PTHR12558:SF13">
    <property type="entry name" value="CELL DIVISION CYCLE PROTEIN 27 HOMOLOG"/>
    <property type="match status" value="1"/>
</dbReference>
<dbReference type="SUPFAM" id="SSF48452">
    <property type="entry name" value="TPR-like"/>
    <property type="match status" value="2"/>
</dbReference>
<sequence length="573" mass="62407">MGDWAKTLLRGTALALVLGGPALAQAPGLAGDYLAARHASMTGDFKAAAEHYGRAIIYDPENAELLELGILSNLALGDMERAIALAEKLAEKGQRSQAGQMVRVAELGAKEDYTGILSQLSEDRGAGPLVDGLTKAWAELGRGDMSAAIVQFDEMAQSDGLGPFASYHKALALASVGDFEGAEALFAAQVAGGMQLTRRGVMARAEILSQLERNEEAVALIDDAFGADTDPGLSQMRADLAAGERLSFTHIRSARDGLAEVFYTLAGALSNEGNDDFTLLYARVAQYLRPDHTDAILLTAELLEQLGQHDLAVQTYKTVSRDDPSFHAAELGRAGALRADEKTDAAIEVLEQLTRTHGDLPVVQSTLGDTLRQQDRFQDAIEAYTRALDTFSEPAPSQWFLYYARGICHERLGNWEESEADFRAALELNPDQPQVLNYLGYSLVERQEQLDEALEMIERAAAARPDSGYIVDSLGWVLYRLGRYDEAVGHMERAAELMPVDPVVNDHLGDVYWAVGRKLEAEFQWRRALSFVDLEDVSEDADPERIRRKLEVGLDTVLKDEGAPPLAVANGSN</sequence>
<feature type="chain" id="PRO_5016579399" evidence="2">
    <location>
        <begin position="25"/>
        <end position="573"/>
    </location>
</feature>
<feature type="repeat" description="TPR" evidence="1">
    <location>
        <begin position="399"/>
        <end position="432"/>
    </location>
</feature>
<accession>A0A369TLK0</accession>
<dbReference type="PROSITE" id="PS50005">
    <property type="entry name" value="TPR"/>
    <property type="match status" value="2"/>
</dbReference>
<dbReference type="PANTHER" id="PTHR12558">
    <property type="entry name" value="CELL DIVISION CYCLE 16,23,27"/>
    <property type="match status" value="1"/>
</dbReference>
<feature type="signal peptide" evidence="2">
    <location>
        <begin position="1"/>
        <end position="24"/>
    </location>
</feature>
<evidence type="ECO:0000313" key="3">
    <source>
        <dbReference type="EMBL" id="RDD66183.1"/>
    </source>
</evidence>